<dbReference type="AlphaFoldDB" id="A0A5C8V6B9"/>
<dbReference type="EMBL" id="VRUR01000001">
    <property type="protein sequence ID" value="TXN37252.1"/>
    <property type="molecule type" value="Genomic_DNA"/>
</dbReference>
<dbReference type="Gene3D" id="3.30.70.1060">
    <property type="entry name" value="Dimeric alpha+beta barrel"/>
    <property type="match status" value="1"/>
</dbReference>
<evidence type="ECO:0000313" key="3">
    <source>
        <dbReference type="EMBL" id="TXN37252.1"/>
    </source>
</evidence>
<dbReference type="InterPro" id="IPR005545">
    <property type="entry name" value="YCII"/>
</dbReference>
<sequence length="149" mass="16796">MLYKAIIFIQHKHKYVMVPLKLIFCALFLISFSMESKAQDGQSMDIATYYFVELVKTDAGSDFEPEVLQETQMAHLGNIKKMASEGKLLLAGPFKSGGGLFILNANSEEEAEALVKEDPAVKKGIFKFEIRTWYTEKGMLSLENMEKGE</sequence>
<feature type="domain" description="YCII-related" evidence="2">
    <location>
        <begin position="54"/>
        <end position="133"/>
    </location>
</feature>
<evidence type="ECO:0000313" key="4">
    <source>
        <dbReference type="Proteomes" id="UP000321456"/>
    </source>
</evidence>
<evidence type="ECO:0000256" key="1">
    <source>
        <dbReference type="ARBA" id="ARBA00007689"/>
    </source>
</evidence>
<dbReference type="Pfam" id="PF03795">
    <property type="entry name" value="YCII"/>
    <property type="match status" value="1"/>
</dbReference>
<comment type="caution">
    <text evidence="3">The sequence shown here is derived from an EMBL/GenBank/DDBJ whole genome shotgun (WGS) entry which is preliminary data.</text>
</comment>
<dbReference type="PANTHER" id="PTHR37828:SF1">
    <property type="entry name" value="YCII-RELATED DOMAIN-CONTAINING PROTEIN"/>
    <property type="match status" value="1"/>
</dbReference>
<organism evidence="3 4">
    <name type="scientific">Flagellimonas hymeniacidonis</name>
    <dbReference type="NCBI Taxonomy" id="2603628"/>
    <lineage>
        <taxon>Bacteria</taxon>
        <taxon>Pseudomonadati</taxon>
        <taxon>Bacteroidota</taxon>
        <taxon>Flavobacteriia</taxon>
        <taxon>Flavobacteriales</taxon>
        <taxon>Flavobacteriaceae</taxon>
        <taxon>Flagellimonas</taxon>
    </lineage>
</organism>
<keyword evidence="4" id="KW-1185">Reference proteome</keyword>
<protein>
    <recommendedName>
        <fullName evidence="2">YCII-related domain-containing protein</fullName>
    </recommendedName>
</protein>
<dbReference type="InterPro" id="IPR011008">
    <property type="entry name" value="Dimeric_a/b-barrel"/>
</dbReference>
<accession>A0A5C8V6B9</accession>
<proteinExistence type="inferred from homology"/>
<gene>
    <name evidence="3" type="ORF">FVB32_02905</name>
</gene>
<dbReference type="Proteomes" id="UP000321456">
    <property type="component" value="Unassembled WGS sequence"/>
</dbReference>
<dbReference type="SUPFAM" id="SSF54909">
    <property type="entry name" value="Dimeric alpha+beta barrel"/>
    <property type="match status" value="1"/>
</dbReference>
<name>A0A5C8V6B9_9FLAO</name>
<reference evidence="3 4" key="1">
    <citation type="submission" date="2019-08" db="EMBL/GenBank/DDBJ databases">
        <title>Professor.</title>
        <authorList>
            <person name="Park J.S."/>
        </authorList>
    </citation>
    <scope>NUCLEOTIDE SEQUENCE [LARGE SCALE GENOMIC DNA]</scope>
    <source>
        <strain evidence="3 4">176CP5-101</strain>
    </source>
</reference>
<evidence type="ECO:0000259" key="2">
    <source>
        <dbReference type="Pfam" id="PF03795"/>
    </source>
</evidence>
<dbReference type="PANTHER" id="PTHR37828">
    <property type="entry name" value="GSR2449 PROTEIN"/>
    <property type="match status" value="1"/>
</dbReference>
<comment type="similarity">
    <text evidence="1">Belongs to the YciI family.</text>
</comment>